<evidence type="ECO:0000313" key="2">
    <source>
        <dbReference type="EMBL" id="TKW14987.1"/>
    </source>
</evidence>
<sequence>MDREQAATADPRPGRRRQLRKLDPAPWSPNPMTAGPCGAETAAVGRAGEKGARTEKWCGAPTKVTAVAREAGSGPDLAMAAPRGAGTTVPGKQTRRDAEWRRAAAAGQRLGCSAGGSGEVVRGAGADGGTPRSGGRRGAAAGWRTARVTS</sequence>
<evidence type="ECO:0000256" key="1">
    <source>
        <dbReference type="SAM" id="MobiDB-lite"/>
    </source>
</evidence>
<evidence type="ECO:0000313" key="3">
    <source>
        <dbReference type="Proteomes" id="UP000298652"/>
    </source>
</evidence>
<accession>A0A4U6UUX8</accession>
<feature type="region of interest" description="Disordered" evidence="1">
    <location>
        <begin position="109"/>
        <end position="150"/>
    </location>
</feature>
<dbReference type="OMA" id="ARTEKWC"/>
<proteinExistence type="predicted"/>
<protein>
    <submittedName>
        <fullName evidence="2">Uncharacterized protein</fullName>
    </submittedName>
</protein>
<dbReference type="Gramene" id="TKW14987">
    <property type="protein sequence ID" value="TKW14987"/>
    <property type="gene ID" value="SEVIR_5G202901v2"/>
</dbReference>
<reference evidence="2" key="1">
    <citation type="submission" date="2019-03" db="EMBL/GenBank/DDBJ databases">
        <title>WGS assembly of Setaria viridis.</title>
        <authorList>
            <person name="Huang P."/>
            <person name="Jenkins J."/>
            <person name="Grimwood J."/>
            <person name="Barry K."/>
            <person name="Healey A."/>
            <person name="Mamidi S."/>
            <person name="Sreedasyam A."/>
            <person name="Shu S."/>
            <person name="Feldman M."/>
            <person name="Wu J."/>
            <person name="Yu Y."/>
            <person name="Chen C."/>
            <person name="Johnson J."/>
            <person name="Rokhsar D."/>
            <person name="Baxter I."/>
            <person name="Schmutz J."/>
            <person name="Brutnell T."/>
            <person name="Kellogg E."/>
        </authorList>
    </citation>
    <scope>NUCLEOTIDE SEQUENCE [LARGE SCALE GENOMIC DNA]</scope>
</reference>
<feature type="region of interest" description="Disordered" evidence="1">
    <location>
        <begin position="73"/>
        <end position="96"/>
    </location>
</feature>
<name>A0A4U6UUX8_SETVI</name>
<dbReference type="Proteomes" id="UP000298652">
    <property type="component" value="Chromosome 5"/>
</dbReference>
<gene>
    <name evidence="2" type="ORF">SEVIR_5G202901v2</name>
</gene>
<keyword evidence="3" id="KW-1185">Reference proteome</keyword>
<dbReference type="AlphaFoldDB" id="A0A4U6UUX8"/>
<organism evidence="2 3">
    <name type="scientific">Setaria viridis</name>
    <name type="common">Green bristlegrass</name>
    <name type="synonym">Setaria italica subsp. viridis</name>
    <dbReference type="NCBI Taxonomy" id="4556"/>
    <lineage>
        <taxon>Eukaryota</taxon>
        <taxon>Viridiplantae</taxon>
        <taxon>Streptophyta</taxon>
        <taxon>Embryophyta</taxon>
        <taxon>Tracheophyta</taxon>
        <taxon>Spermatophyta</taxon>
        <taxon>Magnoliopsida</taxon>
        <taxon>Liliopsida</taxon>
        <taxon>Poales</taxon>
        <taxon>Poaceae</taxon>
        <taxon>PACMAD clade</taxon>
        <taxon>Panicoideae</taxon>
        <taxon>Panicodae</taxon>
        <taxon>Paniceae</taxon>
        <taxon>Cenchrinae</taxon>
        <taxon>Setaria</taxon>
    </lineage>
</organism>
<feature type="compositionally biased region" description="Low complexity" evidence="1">
    <location>
        <begin position="138"/>
        <end position="150"/>
    </location>
</feature>
<dbReference type="EMBL" id="CM016556">
    <property type="protein sequence ID" value="TKW14987.1"/>
    <property type="molecule type" value="Genomic_DNA"/>
</dbReference>
<feature type="region of interest" description="Disordered" evidence="1">
    <location>
        <begin position="1"/>
        <end position="54"/>
    </location>
</feature>